<evidence type="ECO:0000313" key="7">
    <source>
        <dbReference type="Proteomes" id="UP000240400"/>
    </source>
</evidence>
<dbReference type="EMBL" id="PZHR01000003">
    <property type="protein sequence ID" value="PTK60734.1"/>
    <property type="molecule type" value="Genomic_DNA"/>
</dbReference>
<dbReference type="InterPro" id="IPR037923">
    <property type="entry name" value="HTH-like"/>
</dbReference>
<name>A0A2T4SDW4_9STAP</name>
<evidence type="ECO:0000256" key="1">
    <source>
        <dbReference type="ARBA" id="ARBA00023015"/>
    </source>
</evidence>
<keyword evidence="8" id="KW-1185">Reference proteome</keyword>
<reference evidence="6" key="2">
    <citation type="submission" date="2018-03" db="EMBL/GenBank/DDBJ databases">
        <authorList>
            <person name="Keele B.F."/>
        </authorList>
    </citation>
    <scope>NUCLEOTIDE SEQUENCE</scope>
    <source>
        <strain evidence="6">SNUC 4337</strain>
    </source>
</reference>
<reference evidence="5 8" key="3">
    <citation type="submission" date="2021-03" db="EMBL/GenBank/DDBJ databases">
        <title>Staphylococci and Mammaliicocci in bats.</title>
        <authorList>
            <person name="Fountain K."/>
        </authorList>
    </citation>
    <scope>NUCLEOTIDE SEQUENCE [LARGE SCALE GENOMIC DNA]</scope>
    <source>
        <strain evidence="5 8">18_1_E_SW</strain>
    </source>
</reference>
<dbReference type="InterPro" id="IPR018060">
    <property type="entry name" value="HTH_AraC"/>
</dbReference>
<evidence type="ECO:0000313" key="5">
    <source>
        <dbReference type="EMBL" id="MBO1225899.1"/>
    </source>
</evidence>
<dbReference type="Pfam" id="PF07883">
    <property type="entry name" value="Cupin_2"/>
    <property type="match status" value="1"/>
</dbReference>
<accession>A0A2T4SDW4</accession>
<keyword evidence="3" id="KW-0804">Transcription</keyword>
<dbReference type="SMART" id="SM00342">
    <property type="entry name" value="HTH_ARAC"/>
    <property type="match status" value="1"/>
</dbReference>
<evidence type="ECO:0000256" key="2">
    <source>
        <dbReference type="ARBA" id="ARBA00023125"/>
    </source>
</evidence>
<dbReference type="Gene3D" id="1.10.10.60">
    <property type="entry name" value="Homeodomain-like"/>
    <property type="match status" value="2"/>
</dbReference>
<dbReference type="GO" id="GO:0043565">
    <property type="term" value="F:sequence-specific DNA binding"/>
    <property type="evidence" value="ECO:0007669"/>
    <property type="project" value="InterPro"/>
</dbReference>
<dbReference type="Proteomes" id="UP000240400">
    <property type="component" value="Unassembled WGS sequence"/>
</dbReference>
<dbReference type="InterPro" id="IPR009057">
    <property type="entry name" value="Homeodomain-like_sf"/>
</dbReference>
<dbReference type="Proteomes" id="UP000664081">
    <property type="component" value="Unassembled WGS sequence"/>
</dbReference>
<comment type="caution">
    <text evidence="6">The sequence shown here is derived from an EMBL/GenBank/DDBJ whole genome shotgun (WGS) entry which is preliminary data.</text>
</comment>
<dbReference type="Pfam" id="PF12833">
    <property type="entry name" value="HTH_18"/>
    <property type="match status" value="1"/>
</dbReference>
<dbReference type="PANTHER" id="PTHR43280">
    <property type="entry name" value="ARAC-FAMILY TRANSCRIPTIONAL REGULATOR"/>
    <property type="match status" value="1"/>
</dbReference>
<organism evidence="6 7">
    <name type="scientific">Staphylococcus nepalensis</name>
    <dbReference type="NCBI Taxonomy" id="214473"/>
    <lineage>
        <taxon>Bacteria</taxon>
        <taxon>Bacillati</taxon>
        <taxon>Bacillota</taxon>
        <taxon>Bacilli</taxon>
        <taxon>Bacillales</taxon>
        <taxon>Staphylococcaceae</taxon>
        <taxon>Staphylococcus</taxon>
    </lineage>
</organism>
<dbReference type="RefSeq" id="WP_107643897.1">
    <property type="nucleotide sequence ID" value="NZ_JAFNLQ010000066.1"/>
</dbReference>
<evidence type="ECO:0000259" key="4">
    <source>
        <dbReference type="PROSITE" id="PS01124"/>
    </source>
</evidence>
<keyword evidence="1" id="KW-0805">Transcription regulation</keyword>
<dbReference type="PROSITE" id="PS01124">
    <property type="entry name" value="HTH_ARAC_FAMILY_2"/>
    <property type="match status" value="1"/>
</dbReference>
<dbReference type="OrthoDB" id="9774814at2"/>
<reference evidence="6 7" key="1">
    <citation type="journal article" date="2016" name="Front. Microbiol.">
        <title>Comprehensive Phylogenetic Analysis of Bovine Non-aureus Staphylococci Species Based on Whole-Genome Sequencing.</title>
        <authorList>
            <person name="Naushad S."/>
            <person name="Barkema H.W."/>
            <person name="Luby C."/>
            <person name="Condas L.A."/>
            <person name="Nobrega D.B."/>
            <person name="Carson D.A."/>
            <person name="De Buck J."/>
        </authorList>
    </citation>
    <scope>NUCLEOTIDE SEQUENCE [LARGE SCALE GENOMIC DNA]</scope>
    <source>
        <strain evidence="6 7">SNUC 4337</strain>
    </source>
</reference>
<dbReference type="SUPFAM" id="SSF46689">
    <property type="entry name" value="Homeodomain-like"/>
    <property type="match status" value="1"/>
</dbReference>
<dbReference type="InterPro" id="IPR014710">
    <property type="entry name" value="RmlC-like_jellyroll"/>
</dbReference>
<proteinExistence type="predicted"/>
<sequence>MKNRGDFEHQFDTVSLPFDGEYAAWHKISDGHFGNELHYHDHYEIFFSLSGNMRYTIEGESFNLDVGSMLIIPPFEFHRLDEQMDGHAERIGLRFDANILNELSVENCDLSICFNKRSSKFKNLLQLSESQKRELYYLLQGLINEQDNDAFGKDLAGKSLLTQFLIILNRVAIENEHTSDNVDDPSTHLVRQVLDYMELHYNKEISLEHLENKFFVSRHKITQQFTKLVGYPPYRYLLNLRLQNAQRMLKDGGNPQQVAICCGFTDYSNFYRRFKHSYGCSPRDYLQQYSYSEKMKNQLNIYKTSK</sequence>
<gene>
    <name evidence="6" type="ORF">BUZ61_01245</name>
    <name evidence="5" type="ORF">J3T88_01000</name>
</gene>
<dbReference type="EMBL" id="JAFNLT010000001">
    <property type="protein sequence ID" value="MBO1225899.1"/>
    <property type="molecule type" value="Genomic_DNA"/>
</dbReference>
<dbReference type="PANTHER" id="PTHR43280:SF34">
    <property type="entry name" value="ARAC-FAMILY TRANSCRIPTIONAL REGULATOR"/>
    <property type="match status" value="1"/>
</dbReference>
<evidence type="ECO:0000313" key="6">
    <source>
        <dbReference type="EMBL" id="PTK60734.1"/>
    </source>
</evidence>
<feature type="domain" description="HTH araC/xylS-type" evidence="4">
    <location>
        <begin position="191"/>
        <end position="288"/>
    </location>
</feature>
<protein>
    <submittedName>
        <fullName evidence="6">AraC family transcriptional regulator</fullName>
    </submittedName>
    <submittedName>
        <fullName evidence="5">Helix-turn-helix domain-containing protein</fullName>
    </submittedName>
</protein>
<evidence type="ECO:0000313" key="8">
    <source>
        <dbReference type="Proteomes" id="UP000664081"/>
    </source>
</evidence>
<dbReference type="InterPro" id="IPR013096">
    <property type="entry name" value="Cupin_2"/>
</dbReference>
<dbReference type="GO" id="GO:0003700">
    <property type="term" value="F:DNA-binding transcription factor activity"/>
    <property type="evidence" value="ECO:0007669"/>
    <property type="project" value="InterPro"/>
</dbReference>
<dbReference type="Gene3D" id="2.60.120.10">
    <property type="entry name" value="Jelly Rolls"/>
    <property type="match status" value="1"/>
</dbReference>
<evidence type="ECO:0000256" key="3">
    <source>
        <dbReference type="ARBA" id="ARBA00023163"/>
    </source>
</evidence>
<dbReference type="AlphaFoldDB" id="A0A2T4SDW4"/>
<keyword evidence="2" id="KW-0238">DNA-binding</keyword>
<dbReference type="SUPFAM" id="SSF51215">
    <property type="entry name" value="Regulatory protein AraC"/>
    <property type="match status" value="1"/>
</dbReference>